<dbReference type="PROSITE" id="PS51257">
    <property type="entry name" value="PROKAR_LIPOPROTEIN"/>
    <property type="match status" value="1"/>
</dbReference>
<gene>
    <name evidence="1" type="ORF">ACU52_13365</name>
</gene>
<accession>A0A8E1QVV9</accession>
<evidence type="ECO:0008006" key="3">
    <source>
        <dbReference type="Google" id="ProtNLM"/>
    </source>
</evidence>
<evidence type="ECO:0000313" key="2">
    <source>
        <dbReference type="Proteomes" id="UP000036951"/>
    </source>
</evidence>
<sequence length="346" mass="39320">MESYFRVYDFIAKYFAISFVAIMLSSCANKTGNSMFQTSENATNAYRCYLSEIRTLDDLTSEQFADVVNEWLTLRDSVFNCLARDSVVSIHSGHMGIVQEVNDSLRKEFVRISMSRQRTFSDVVYLHKEVSQHKYDQSLAKSSSMAEPFFESLDSVSPCHMKPQEIIAAYHSFLDKMLERGINNNGELLSFIKEEDRMFRSYLIHLSELANADLSTITQLTEKCCLSVFQATENGTISYDDALIYMAKRTNRRVIINAEACIRDVQKELVRTGEQARAYVWMLLQPYITLDTLGAAVLSEAEYAKLGYIAGHTLQVIDKLNGIIGIDSDQYKELPALLIKILLTSI</sequence>
<dbReference type="Proteomes" id="UP000036951">
    <property type="component" value="Unassembled WGS sequence"/>
</dbReference>
<dbReference type="AlphaFoldDB" id="A0A8E1QVV9"/>
<organism evidence="1 2">
    <name type="scientific">Xylanibacter rarus</name>
    <dbReference type="NCBI Taxonomy" id="1676614"/>
    <lineage>
        <taxon>Bacteria</taxon>
        <taxon>Pseudomonadati</taxon>
        <taxon>Bacteroidota</taxon>
        <taxon>Bacteroidia</taxon>
        <taxon>Bacteroidales</taxon>
        <taxon>Prevotellaceae</taxon>
        <taxon>Xylanibacter</taxon>
    </lineage>
</organism>
<keyword evidence="2" id="KW-1185">Reference proteome</keyword>
<dbReference type="RefSeq" id="WP_053399158.1">
    <property type="nucleotide sequence ID" value="NZ_LFQU01000039.1"/>
</dbReference>
<comment type="caution">
    <text evidence="1">The sequence shown here is derived from an EMBL/GenBank/DDBJ whole genome shotgun (WGS) entry which is preliminary data.</text>
</comment>
<dbReference type="EMBL" id="LFQU01000039">
    <property type="protein sequence ID" value="KOO67069.1"/>
    <property type="molecule type" value="Genomic_DNA"/>
</dbReference>
<proteinExistence type="predicted"/>
<protein>
    <recommendedName>
        <fullName evidence="3">Lipoprotein</fullName>
    </recommendedName>
</protein>
<dbReference type="OrthoDB" id="1007290at2"/>
<reference evidence="1 2" key="1">
    <citation type="submission" date="2015-06" db="EMBL/GenBank/DDBJ databases">
        <title>Prevotella sp. 109, sp. nov., a novel member of the family Prevotellaceae isolated from human faeces.</title>
        <authorList>
            <person name="Shkoporov A.N."/>
            <person name="Chaplin A.V."/>
            <person name="Kafarskaia L.I."/>
            <person name="Efimov B.A."/>
        </authorList>
    </citation>
    <scope>NUCLEOTIDE SEQUENCE [LARGE SCALE GENOMIC DNA]</scope>
    <source>
        <strain evidence="1 2">109</strain>
    </source>
</reference>
<evidence type="ECO:0000313" key="1">
    <source>
        <dbReference type="EMBL" id="KOO67069.1"/>
    </source>
</evidence>
<name>A0A8E1QVV9_9BACT</name>